<dbReference type="Pfam" id="PF13432">
    <property type="entry name" value="TPR_16"/>
    <property type="match status" value="1"/>
</dbReference>
<dbReference type="Pfam" id="PF13174">
    <property type="entry name" value="TPR_6"/>
    <property type="match status" value="1"/>
</dbReference>
<gene>
    <name evidence="2" type="ORF">H6A20_09800</name>
</gene>
<dbReference type="PROSITE" id="PS51257">
    <property type="entry name" value="PROKAR_LIPOPROTEIN"/>
    <property type="match status" value="1"/>
</dbReference>
<evidence type="ECO:0000313" key="2">
    <source>
        <dbReference type="EMBL" id="MBM6948944.1"/>
    </source>
</evidence>
<name>A0A938XBW3_9CLOT</name>
<dbReference type="Proteomes" id="UP000705508">
    <property type="component" value="Unassembled WGS sequence"/>
</dbReference>
<dbReference type="InterPro" id="IPR011990">
    <property type="entry name" value="TPR-like_helical_dom_sf"/>
</dbReference>
<evidence type="ECO:0000256" key="1">
    <source>
        <dbReference type="PROSITE-ProRule" id="PRU00339"/>
    </source>
</evidence>
<reference evidence="2" key="2">
    <citation type="journal article" date="2021" name="Sci. Rep.">
        <title>The distribution of antibiotic resistance genes in chicken gut microbiota commensals.</title>
        <authorList>
            <person name="Juricova H."/>
            <person name="Matiasovicova J."/>
            <person name="Kubasova T."/>
            <person name="Cejkova D."/>
            <person name="Rychlik I."/>
        </authorList>
    </citation>
    <scope>NUCLEOTIDE SEQUENCE</scope>
    <source>
        <strain evidence="2">An582</strain>
    </source>
</reference>
<dbReference type="SMART" id="SM00028">
    <property type="entry name" value="TPR"/>
    <property type="match status" value="3"/>
</dbReference>
<dbReference type="RefSeq" id="WP_204906948.1">
    <property type="nucleotide sequence ID" value="NZ_JACJKS010000014.1"/>
</dbReference>
<dbReference type="AlphaFoldDB" id="A0A938XBW3"/>
<protein>
    <submittedName>
        <fullName evidence="2">Tetratricopeptide repeat protein</fullName>
    </submittedName>
</protein>
<organism evidence="2 3">
    <name type="scientific">Mordavella massiliensis</name>
    <dbReference type="NCBI Taxonomy" id="1871024"/>
    <lineage>
        <taxon>Bacteria</taxon>
        <taxon>Bacillati</taxon>
        <taxon>Bacillota</taxon>
        <taxon>Clostridia</taxon>
        <taxon>Eubacteriales</taxon>
        <taxon>Clostridiaceae</taxon>
        <taxon>Mordavella</taxon>
    </lineage>
</organism>
<proteinExistence type="predicted"/>
<dbReference type="InterPro" id="IPR019734">
    <property type="entry name" value="TPR_rpt"/>
</dbReference>
<evidence type="ECO:0000313" key="3">
    <source>
        <dbReference type="Proteomes" id="UP000705508"/>
    </source>
</evidence>
<dbReference type="EMBL" id="JACJKS010000014">
    <property type="protein sequence ID" value="MBM6948944.1"/>
    <property type="molecule type" value="Genomic_DNA"/>
</dbReference>
<reference evidence="2" key="1">
    <citation type="submission" date="2020-08" db="EMBL/GenBank/DDBJ databases">
        <authorList>
            <person name="Cejkova D."/>
            <person name="Kubasova T."/>
            <person name="Jahodarova E."/>
            <person name="Rychlik I."/>
        </authorList>
    </citation>
    <scope>NUCLEOTIDE SEQUENCE</scope>
    <source>
        <strain evidence="2">An582</strain>
    </source>
</reference>
<feature type="repeat" description="TPR" evidence="1">
    <location>
        <begin position="56"/>
        <end position="89"/>
    </location>
</feature>
<sequence>MKRYTGKLTAVVLAAFMLTGCGSHLLEDGTELLREGSYEEAAAVFQEAADEDAKDPEAWRGLGLARWEQEDYEGALEAFQSVLDNDGKKTGELYNLMGNCAMRLNRPTEALNYYSLGIASEDVSEAMLQEMRFNEIAAYEMTGDMESAKAKLAQYTADYPDDEKAAKEAAFLETR</sequence>
<dbReference type="SUPFAM" id="SSF48452">
    <property type="entry name" value="TPR-like"/>
    <property type="match status" value="1"/>
</dbReference>
<dbReference type="Gene3D" id="1.25.40.10">
    <property type="entry name" value="Tetratricopeptide repeat domain"/>
    <property type="match status" value="2"/>
</dbReference>
<dbReference type="PROSITE" id="PS50005">
    <property type="entry name" value="TPR"/>
    <property type="match status" value="1"/>
</dbReference>
<keyword evidence="1" id="KW-0802">TPR repeat</keyword>
<comment type="caution">
    <text evidence="2">The sequence shown here is derived from an EMBL/GenBank/DDBJ whole genome shotgun (WGS) entry which is preliminary data.</text>
</comment>
<accession>A0A938XBW3</accession>